<gene>
    <name evidence="2" type="ORF">D7I45_00585</name>
</gene>
<reference evidence="2 3" key="1">
    <citation type="submission" date="2018-09" db="EMBL/GenBank/DDBJ databases">
        <title>Genome sequencing of strain BHWM-4.</title>
        <authorList>
            <person name="Heo J."/>
            <person name="Kim S.-J."/>
            <person name="Kwon S.-W."/>
        </authorList>
    </citation>
    <scope>NUCLEOTIDE SEQUENCE [LARGE SCALE GENOMIC DNA]</scope>
    <source>
        <strain evidence="2 3">BHWM-4</strain>
    </source>
</reference>
<name>A0A387AR32_9LACO</name>
<evidence type="ECO:0000313" key="3">
    <source>
        <dbReference type="Proteomes" id="UP000272003"/>
    </source>
</evidence>
<feature type="domain" description="NAD(P)-binding" evidence="1">
    <location>
        <begin position="33"/>
        <end position="170"/>
    </location>
</feature>
<dbReference type="PANTHER" id="PTHR15020">
    <property type="entry name" value="FLAVIN REDUCTASE-RELATED"/>
    <property type="match status" value="1"/>
</dbReference>
<dbReference type="Proteomes" id="UP000272003">
    <property type="component" value="Chromosome"/>
</dbReference>
<dbReference type="Pfam" id="PF13460">
    <property type="entry name" value="NAD_binding_10"/>
    <property type="match status" value="1"/>
</dbReference>
<evidence type="ECO:0000259" key="1">
    <source>
        <dbReference type="Pfam" id="PF13460"/>
    </source>
</evidence>
<dbReference type="KEGG" id="abom:D7I45_00585"/>
<dbReference type="RefSeq" id="WP_120783862.1">
    <property type="nucleotide sequence ID" value="NZ_CP032626.1"/>
</dbReference>
<dbReference type="InterPro" id="IPR036291">
    <property type="entry name" value="NAD(P)-bd_dom_sf"/>
</dbReference>
<proteinExistence type="predicted"/>
<sequence length="184" mass="20628">MKKVLMIGNRHHLADKTAAQLGPQYETQILDNIKFDDAKNYVDALADVEVIYTFLGPWDVDLAMEAIVEALDQVNPSLQQFVMLSTAGIDNELLGTVVYPGVENNKEYLNQQRYAAKLVDEYEIPYTILRPVRIVDDSVGKLEVIDEGENMDYGEVSADSVAKIAAQVVEYQQFVNQSVGLIER</sequence>
<accession>A0A387AR32</accession>
<evidence type="ECO:0000313" key="2">
    <source>
        <dbReference type="EMBL" id="AYF92088.1"/>
    </source>
</evidence>
<dbReference type="SUPFAM" id="SSF51735">
    <property type="entry name" value="NAD(P)-binding Rossmann-fold domains"/>
    <property type="match status" value="1"/>
</dbReference>
<dbReference type="Gene3D" id="3.40.50.720">
    <property type="entry name" value="NAD(P)-binding Rossmann-like Domain"/>
    <property type="match status" value="1"/>
</dbReference>
<keyword evidence="3" id="KW-1185">Reference proteome</keyword>
<organism evidence="2 3">
    <name type="scientific">Apilactobacillus bombintestini</name>
    <dbReference type="NCBI Taxonomy" id="2419772"/>
    <lineage>
        <taxon>Bacteria</taxon>
        <taxon>Bacillati</taxon>
        <taxon>Bacillota</taxon>
        <taxon>Bacilli</taxon>
        <taxon>Lactobacillales</taxon>
        <taxon>Lactobacillaceae</taxon>
        <taxon>Apilactobacillus</taxon>
    </lineage>
</organism>
<dbReference type="AlphaFoldDB" id="A0A387AR32"/>
<dbReference type="InterPro" id="IPR016040">
    <property type="entry name" value="NAD(P)-bd_dom"/>
</dbReference>
<dbReference type="OrthoDB" id="2282439at2"/>
<protein>
    <submittedName>
        <fullName evidence="2">NAD(P)-dependent oxidoreductase</fullName>
    </submittedName>
</protein>
<dbReference type="PANTHER" id="PTHR15020:SF50">
    <property type="entry name" value="UPF0659 PROTEIN YMR090W"/>
    <property type="match status" value="1"/>
</dbReference>
<dbReference type="EMBL" id="CP032626">
    <property type="protein sequence ID" value="AYF92088.1"/>
    <property type="molecule type" value="Genomic_DNA"/>
</dbReference>